<dbReference type="RefSeq" id="WP_071175226.1">
    <property type="nucleotide sequence ID" value="NZ_CP017831.1"/>
</dbReference>
<dbReference type="Proteomes" id="UP000179284">
    <property type="component" value="Chromosome I"/>
</dbReference>
<dbReference type="AlphaFoldDB" id="A0A1D9NYW7"/>
<dbReference type="KEGG" id="bhu:bhn_I0418"/>
<proteinExistence type="predicted"/>
<keyword evidence="1" id="KW-1133">Transmembrane helix</keyword>
<feature type="transmembrane region" description="Helical" evidence="1">
    <location>
        <begin position="95"/>
        <end position="116"/>
    </location>
</feature>
<accession>A0A1D9NYW7</accession>
<keyword evidence="3" id="KW-1185">Reference proteome</keyword>
<dbReference type="EMBL" id="CP017831">
    <property type="protein sequence ID" value="AOZ95452.1"/>
    <property type="molecule type" value="Genomic_DNA"/>
</dbReference>
<feature type="transmembrane region" description="Helical" evidence="1">
    <location>
        <begin position="285"/>
        <end position="301"/>
    </location>
</feature>
<feature type="transmembrane region" description="Helical" evidence="1">
    <location>
        <begin position="307"/>
        <end position="325"/>
    </location>
</feature>
<feature type="transmembrane region" description="Helical" evidence="1">
    <location>
        <begin position="123"/>
        <end position="143"/>
    </location>
</feature>
<dbReference type="OrthoDB" id="1996250at2"/>
<protein>
    <submittedName>
        <fullName evidence="2">Polysaccharide biosynthesis protein</fullName>
    </submittedName>
</protein>
<feature type="transmembrane region" description="Helical" evidence="1">
    <location>
        <begin position="363"/>
        <end position="380"/>
    </location>
</feature>
<organism evidence="2 3">
    <name type="scientific">Butyrivibrio hungatei</name>
    <dbReference type="NCBI Taxonomy" id="185008"/>
    <lineage>
        <taxon>Bacteria</taxon>
        <taxon>Bacillati</taxon>
        <taxon>Bacillota</taxon>
        <taxon>Clostridia</taxon>
        <taxon>Lachnospirales</taxon>
        <taxon>Lachnospiraceae</taxon>
        <taxon>Butyrivibrio</taxon>
    </lineage>
</organism>
<reference evidence="3" key="1">
    <citation type="submission" date="2016-10" db="EMBL/GenBank/DDBJ databases">
        <title>The complete genome sequence of the rumen bacterium Butyrivibrio hungatei MB2003.</title>
        <authorList>
            <person name="Palevich N."/>
            <person name="Kelly W.J."/>
            <person name="Leahy S.C."/>
            <person name="Altermann E."/>
            <person name="Rakonjac J."/>
            <person name="Attwood G.T."/>
        </authorList>
    </citation>
    <scope>NUCLEOTIDE SEQUENCE [LARGE SCALE GENOMIC DNA]</scope>
    <source>
        <strain evidence="3">MB2003</strain>
    </source>
</reference>
<evidence type="ECO:0000313" key="3">
    <source>
        <dbReference type="Proteomes" id="UP000179284"/>
    </source>
</evidence>
<feature type="transmembrane region" description="Helical" evidence="1">
    <location>
        <begin position="12"/>
        <end position="33"/>
    </location>
</feature>
<evidence type="ECO:0000313" key="2">
    <source>
        <dbReference type="EMBL" id="AOZ95452.1"/>
    </source>
</evidence>
<evidence type="ECO:0000256" key="1">
    <source>
        <dbReference type="SAM" id="Phobius"/>
    </source>
</evidence>
<keyword evidence="1" id="KW-0812">Transmembrane</keyword>
<gene>
    <name evidence="2" type="ORF">bhn_I0418</name>
</gene>
<name>A0A1D9NYW7_9FIRM</name>
<sequence>MFEGKKISIKELVAVTALSILVVFGVVCGLGTLTSGWHLVDDHEFLEFQYMFKYQGKSLWDVIKWAMSWDTTTRNNFLYYPLRITMCYLVGADSVAISIIKAAEIVVFMVLLYACGKKITGNFLVSLFFAFTCLVGYQSALWWKLGPEQVQAGICFGISFLLLLKWLEAPDKRHFAVWSIVFSVLMGFFHESFILVMPFLALFPIYEKINQQGIRFKGMIKKLKKECTGLWWYTIAVMICCAVVLLEIVLRLGLNSYDPVSFDQSTSIYQYITTFIYSLKDGLKWYYYFGIALLGVILTYYDKVKDKWADVVISIVFIAPQFVLYSKEGIAERYIIPVVIGIAMLFILFVYRNGFLDGHRKRIYAVVLALMLILNIRGMVVEGDYFRFRGESVTKVLTTTKDMSQKGYKVMCCLGNANPEADWTVDMYMKSEGLPDVYYLNTVMNKATDVRPMLKADSVNLYDIDEMDVIYAYNRDDRHFVIEPNIDFSDYVQKKCGSIDIYFKKEVVDEIGEEYLEKLSVRPTLYGIGK</sequence>
<feature type="transmembrane region" description="Helical" evidence="1">
    <location>
        <begin position="230"/>
        <end position="250"/>
    </location>
</feature>
<feature type="transmembrane region" description="Helical" evidence="1">
    <location>
        <begin position="334"/>
        <end position="351"/>
    </location>
</feature>
<keyword evidence="1" id="KW-0472">Membrane</keyword>
<feature type="transmembrane region" description="Helical" evidence="1">
    <location>
        <begin position="179"/>
        <end position="206"/>
    </location>
</feature>